<dbReference type="InterPro" id="IPR029052">
    <property type="entry name" value="Metallo-depent_PP-like"/>
</dbReference>
<dbReference type="InterPro" id="IPR050126">
    <property type="entry name" value="Ap4A_hydrolase"/>
</dbReference>
<dbReference type="Pfam" id="PF12850">
    <property type="entry name" value="Metallophos_2"/>
    <property type="match status" value="1"/>
</dbReference>
<proteinExistence type="inferred from homology"/>
<dbReference type="GO" id="GO:0016791">
    <property type="term" value="F:phosphatase activity"/>
    <property type="evidence" value="ECO:0007669"/>
    <property type="project" value="TreeGrafter"/>
</dbReference>
<dbReference type="EMBL" id="CP014060">
    <property type="protein sequence ID" value="AMG35724.1"/>
    <property type="molecule type" value="Genomic_DNA"/>
</dbReference>
<dbReference type="AlphaFoldDB" id="A0A0X8NWQ3"/>
<name>A0A0X8NWQ3_ALCXX</name>
<dbReference type="RefSeq" id="WP_061071546.1">
    <property type="nucleotide sequence ID" value="NZ_CP014060.2"/>
</dbReference>
<protein>
    <submittedName>
        <fullName evidence="3">Metallophosphoesterase</fullName>
    </submittedName>
</protein>
<evidence type="ECO:0000313" key="3">
    <source>
        <dbReference type="EMBL" id="AMG35724.1"/>
    </source>
</evidence>
<dbReference type="PANTHER" id="PTHR42850">
    <property type="entry name" value="METALLOPHOSPHOESTERASE"/>
    <property type="match status" value="1"/>
</dbReference>
<dbReference type="PIRSF" id="PIRSF000883">
    <property type="entry name" value="Pesterase_MJ0912"/>
    <property type="match status" value="1"/>
</dbReference>
<comment type="similarity">
    <text evidence="1">Belongs to the metallophosphoesterase superfamily. YfcE family.</text>
</comment>
<dbReference type="Gene3D" id="3.60.21.10">
    <property type="match status" value="1"/>
</dbReference>
<organism evidence="3 4">
    <name type="scientific">Alcaligenes xylosoxydans xylosoxydans</name>
    <name type="common">Achromobacter xylosoxidans</name>
    <dbReference type="NCBI Taxonomy" id="85698"/>
    <lineage>
        <taxon>Bacteria</taxon>
        <taxon>Pseudomonadati</taxon>
        <taxon>Pseudomonadota</taxon>
        <taxon>Betaproteobacteria</taxon>
        <taxon>Burkholderiales</taxon>
        <taxon>Alcaligenaceae</taxon>
        <taxon>Achromobacter</taxon>
    </lineage>
</organism>
<reference evidence="4" key="1">
    <citation type="submission" date="2015-12" db="EMBL/GenBank/DDBJ databases">
        <title>FDA dAtabase for Regulatory Grade micrObial Sequences (FDA-ARGOS): Supporting development and validation of Infectious Disease Dx tests.</title>
        <authorList>
            <person name="Case J."/>
            <person name="Tallon L."/>
            <person name="Sadzewicz L."/>
            <person name="Sengamalay N."/>
            <person name="Ott S."/>
            <person name="Godinez A."/>
            <person name="Nagaraj S."/>
            <person name="Nadendla S."/>
            <person name="Sichtig H."/>
        </authorList>
    </citation>
    <scope>NUCLEOTIDE SEQUENCE [LARGE SCALE GENOMIC DNA]</scope>
    <source>
        <strain evidence="4">FDAARGOS_147</strain>
    </source>
</reference>
<accession>A0A0X8NWQ3</accession>
<dbReference type="InterPro" id="IPR011152">
    <property type="entry name" value="Pesterase_MJ0912"/>
</dbReference>
<dbReference type="GO" id="GO:0005737">
    <property type="term" value="C:cytoplasm"/>
    <property type="evidence" value="ECO:0007669"/>
    <property type="project" value="TreeGrafter"/>
</dbReference>
<dbReference type="SUPFAM" id="SSF56300">
    <property type="entry name" value="Metallo-dependent phosphatases"/>
    <property type="match status" value="1"/>
</dbReference>
<gene>
    <name evidence="3" type="ORF">AL504_06560</name>
</gene>
<dbReference type="PANTHER" id="PTHR42850:SF2">
    <property type="entry name" value="BLL5683 PROTEIN"/>
    <property type="match status" value="1"/>
</dbReference>
<evidence type="ECO:0000259" key="2">
    <source>
        <dbReference type="Pfam" id="PF12850"/>
    </source>
</evidence>
<dbReference type="Proteomes" id="UP000060602">
    <property type="component" value="Chromosome"/>
</dbReference>
<dbReference type="InterPro" id="IPR024654">
    <property type="entry name" value="Calcineurin-like_PHP_lpxH"/>
</dbReference>
<evidence type="ECO:0000313" key="4">
    <source>
        <dbReference type="Proteomes" id="UP000060602"/>
    </source>
</evidence>
<feature type="domain" description="Calcineurin-like phosphoesterase" evidence="2">
    <location>
        <begin position="2"/>
        <end position="179"/>
    </location>
</feature>
<sequence>MLAILSDIHGNLPALQAVVADARAQGCTRYLSLGDVAGYYAEPGACIDLLRELDAPNVLGNHDSYITLDENCPRSRVVTQIINFQKTLLSKEQVDWLKASHPFIRQDGILFVHGGPEDPRDQYLYTISRDKIPADVRLLFSGHTHVQVLADFGAQRYCNPGSVGQPRDGNNKAAYAILDDDRIRLRRVEYDIDRTAQAMKDAGFEPFCYENLYKGAQIGGRVDRVNIIHTSE</sequence>
<evidence type="ECO:0000256" key="1">
    <source>
        <dbReference type="ARBA" id="ARBA00008950"/>
    </source>
</evidence>